<dbReference type="InterPro" id="IPR002347">
    <property type="entry name" value="SDR_fam"/>
</dbReference>
<dbReference type="Pfam" id="PF13561">
    <property type="entry name" value="adh_short_C2"/>
    <property type="match status" value="1"/>
</dbReference>
<dbReference type="Gene3D" id="3.40.50.720">
    <property type="entry name" value="NAD(P)-binding Rossmann-like Domain"/>
    <property type="match status" value="1"/>
</dbReference>
<protein>
    <submittedName>
        <fullName evidence="2">SDR family oxidoreductase</fullName>
    </submittedName>
</protein>
<proteinExistence type="inferred from homology"/>
<comment type="caution">
    <text evidence="2">The sequence shown here is derived from an EMBL/GenBank/DDBJ whole genome shotgun (WGS) entry which is preliminary data.</text>
</comment>
<comment type="similarity">
    <text evidence="1">Belongs to the short-chain dehydrogenases/reductases (SDR) family.</text>
</comment>
<dbReference type="RefSeq" id="WP_326279113.1">
    <property type="nucleotide sequence ID" value="NZ_JAYKYV010000011.1"/>
</dbReference>
<name>A0ABU6ISZ3_9FLAO</name>
<evidence type="ECO:0000313" key="2">
    <source>
        <dbReference type="EMBL" id="MEC4266179.1"/>
    </source>
</evidence>
<evidence type="ECO:0000256" key="1">
    <source>
        <dbReference type="ARBA" id="ARBA00006484"/>
    </source>
</evidence>
<dbReference type="InterPro" id="IPR050259">
    <property type="entry name" value="SDR"/>
</dbReference>
<gene>
    <name evidence="2" type="ORF">VOP03_12545</name>
</gene>
<dbReference type="Proteomes" id="UP001355298">
    <property type="component" value="Unassembled WGS sequence"/>
</dbReference>
<evidence type="ECO:0000313" key="3">
    <source>
        <dbReference type="Proteomes" id="UP001355298"/>
    </source>
</evidence>
<sequence>MNISLKGKNALVGGSSKGIGEAIARQLAKSGASVTLMARSEELMQAIVGEMDTSQGQKHQYLAVDFSNFETYKSTISTFFEHNTIDILVNNTQGPEGGGALEKNVEDYQKAFDLLFKSIVFTTELALKHMQKNQWGRIINIASISVREPLNYLALSNTIRAAVVTWAKSLAYDVAKDGITVNSTLTGYFDTDRIAQLNAKKAEKLGISPDEVRANMEEQVPVKRIGNPKEYGYLVAFLASEQAAFITGTNIPIDGGLLKSL</sequence>
<dbReference type="PRINTS" id="PR00081">
    <property type="entry name" value="GDHRDH"/>
</dbReference>
<dbReference type="PANTHER" id="PTHR42879">
    <property type="entry name" value="3-OXOACYL-(ACYL-CARRIER-PROTEIN) REDUCTASE"/>
    <property type="match status" value="1"/>
</dbReference>
<reference evidence="2 3" key="1">
    <citation type="submission" date="2024-01" db="EMBL/GenBank/DDBJ databases">
        <title>The strains designed SYSU M86414 and SYSU M84420 isolated from the marine sediment in San Sha City (Hainan Province, China).</title>
        <authorList>
            <person name="Guo D."/>
        </authorList>
    </citation>
    <scope>NUCLEOTIDE SEQUENCE [LARGE SCALE GENOMIC DNA]</scope>
    <source>
        <strain evidence="2 3">SYSU M84420</strain>
    </source>
</reference>
<dbReference type="SUPFAM" id="SSF51735">
    <property type="entry name" value="NAD(P)-binding Rossmann-fold domains"/>
    <property type="match status" value="1"/>
</dbReference>
<dbReference type="EMBL" id="JAYMGW010000011">
    <property type="protein sequence ID" value="MEC4266179.1"/>
    <property type="molecule type" value="Genomic_DNA"/>
</dbReference>
<keyword evidence="3" id="KW-1185">Reference proteome</keyword>
<organism evidence="2 3">
    <name type="scientific">Flagellimonas halotolerans</name>
    <dbReference type="NCBI Taxonomy" id="3112164"/>
    <lineage>
        <taxon>Bacteria</taxon>
        <taxon>Pseudomonadati</taxon>
        <taxon>Bacteroidota</taxon>
        <taxon>Flavobacteriia</taxon>
        <taxon>Flavobacteriales</taxon>
        <taxon>Flavobacteriaceae</taxon>
        <taxon>Flagellimonas</taxon>
    </lineage>
</organism>
<dbReference type="PANTHER" id="PTHR42879:SF6">
    <property type="entry name" value="NADPH-DEPENDENT REDUCTASE BACG"/>
    <property type="match status" value="1"/>
</dbReference>
<dbReference type="InterPro" id="IPR036291">
    <property type="entry name" value="NAD(P)-bd_dom_sf"/>
</dbReference>
<accession>A0ABU6ISZ3</accession>
<dbReference type="CDD" id="cd05344">
    <property type="entry name" value="BKR_like_SDR_like"/>
    <property type="match status" value="1"/>
</dbReference>